<dbReference type="PANTHER" id="PTHR46847">
    <property type="entry name" value="D-ALLOSE-BINDING PERIPLASMIC PROTEIN-RELATED"/>
    <property type="match status" value="1"/>
</dbReference>
<dbReference type="AlphaFoldDB" id="A9KZ69"/>
<evidence type="ECO:0000259" key="4">
    <source>
        <dbReference type="Pfam" id="PF13407"/>
    </source>
</evidence>
<protein>
    <submittedName>
        <fullName evidence="5">TMAO reductase system periplasmic protein TorT</fullName>
    </submittedName>
</protein>
<dbReference type="KEGG" id="sbn:Sbal195_3355"/>
<evidence type="ECO:0000256" key="1">
    <source>
        <dbReference type="ARBA" id="ARBA00004196"/>
    </source>
</evidence>
<dbReference type="InterPro" id="IPR025997">
    <property type="entry name" value="SBP_2_dom"/>
</dbReference>
<evidence type="ECO:0000313" key="5">
    <source>
        <dbReference type="EMBL" id="ABX50517.1"/>
    </source>
</evidence>
<dbReference type="GeneID" id="11773400"/>
<dbReference type="CDD" id="cd06306">
    <property type="entry name" value="PBP1_TorT-like"/>
    <property type="match status" value="1"/>
</dbReference>
<proteinExistence type="inferred from homology"/>
<dbReference type="RefSeq" id="WP_006086923.1">
    <property type="nucleotide sequence ID" value="NC_009997.1"/>
</dbReference>
<dbReference type="InterPro" id="IPR014301">
    <property type="entry name" value="TMAO_TorT"/>
</dbReference>
<dbReference type="Proteomes" id="UP000000770">
    <property type="component" value="Chromosome"/>
</dbReference>
<dbReference type="SUPFAM" id="SSF53822">
    <property type="entry name" value="Periplasmic binding protein-like I"/>
    <property type="match status" value="1"/>
</dbReference>
<evidence type="ECO:0000256" key="2">
    <source>
        <dbReference type="ARBA" id="ARBA00007639"/>
    </source>
</evidence>
<dbReference type="NCBIfam" id="NF008185">
    <property type="entry name" value="PRK10936.1"/>
    <property type="match status" value="1"/>
</dbReference>
<organism evidence="5 6">
    <name type="scientific">Shewanella baltica (strain OS195)</name>
    <dbReference type="NCBI Taxonomy" id="399599"/>
    <lineage>
        <taxon>Bacteria</taxon>
        <taxon>Pseudomonadati</taxon>
        <taxon>Pseudomonadota</taxon>
        <taxon>Gammaproteobacteria</taxon>
        <taxon>Alteromonadales</taxon>
        <taxon>Shewanellaceae</taxon>
        <taxon>Shewanella</taxon>
    </lineage>
</organism>
<comment type="similarity">
    <text evidence="2">Belongs to the bacterial solute-binding protein 2 family.</text>
</comment>
<reference evidence="5 6" key="1">
    <citation type="submission" date="2007-11" db="EMBL/GenBank/DDBJ databases">
        <title>Complete sequence of chromosome of Shewanella baltica OS195.</title>
        <authorList>
            <consortium name="US DOE Joint Genome Institute"/>
            <person name="Copeland A."/>
            <person name="Lucas S."/>
            <person name="Lapidus A."/>
            <person name="Barry K."/>
            <person name="Glavina del Rio T."/>
            <person name="Dalin E."/>
            <person name="Tice H."/>
            <person name="Pitluck S."/>
            <person name="Chain P."/>
            <person name="Malfatti S."/>
            <person name="Shin M."/>
            <person name="Vergez L."/>
            <person name="Schmutz J."/>
            <person name="Larimer F."/>
            <person name="Land M."/>
            <person name="Hauser L."/>
            <person name="Kyrpides N."/>
            <person name="Kim E."/>
            <person name="Brettar I."/>
            <person name="Rodrigues J."/>
            <person name="Konstantinidis K."/>
            <person name="Klappenbach J."/>
            <person name="Hofle M."/>
            <person name="Tiedje J."/>
            <person name="Richardson P."/>
        </authorList>
    </citation>
    <scope>NUCLEOTIDE SEQUENCE [LARGE SCALE GENOMIC DNA]</scope>
    <source>
        <strain evidence="5 6">OS195</strain>
    </source>
</reference>
<dbReference type="PANTHER" id="PTHR46847:SF1">
    <property type="entry name" value="D-ALLOSE-BINDING PERIPLASMIC PROTEIN-RELATED"/>
    <property type="match status" value="1"/>
</dbReference>
<dbReference type="Pfam" id="PF13407">
    <property type="entry name" value="Peripla_BP_4"/>
    <property type="match status" value="1"/>
</dbReference>
<gene>
    <name evidence="5" type="ordered locus">Sbal195_3355</name>
</gene>
<dbReference type="GO" id="GO:0030313">
    <property type="term" value="C:cell envelope"/>
    <property type="evidence" value="ECO:0007669"/>
    <property type="project" value="UniProtKB-SubCell"/>
</dbReference>
<dbReference type="GO" id="GO:0055085">
    <property type="term" value="P:transmembrane transport"/>
    <property type="evidence" value="ECO:0007669"/>
    <property type="project" value="UniProtKB-ARBA"/>
</dbReference>
<dbReference type="EMBL" id="CP000891">
    <property type="protein sequence ID" value="ABX50517.1"/>
    <property type="molecule type" value="Genomic_DNA"/>
</dbReference>
<comment type="subcellular location">
    <subcellularLocation>
        <location evidence="1">Cell envelope</location>
    </subcellularLocation>
</comment>
<keyword evidence="3" id="KW-0732">Signal</keyword>
<feature type="domain" description="Periplasmic binding protein" evidence="4">
    <location>
        <begin position="70"/>
        <end position="321"/>
    </location>
</feature>
<dbReference type="HOGENOM" id="CLU_053104_0_0_6"/>
<dbReference type="InterPro" id="IPR028082">
    <property type="entry name" value="Peripla_BP_I"/>
</dbReference>
<dbReference type="NCBIfam" id="TIGR02955">
    <property type="entry name" value="TMAO_TorT"/>
    <property type="match status" value="1"/>
</dbReference>
<accession>A9KZ69</accession>
<name>A9KZ69_SHEB9</name>
<evidence type="ECO:0000256" key="3">
    <source>
        <dbReference type="ARBA" id="ARBA00022729"/>
    </source>
</evidence>
<sequence precursor="true">MMRKYWQQLLSLAMFTLATFGLVFSGYATSETLTWPLEQRTPFNVKIQQSQTLNYLPLTKAQKPWRICALVPHLKDAYWIGIDYGLIQHAKALGVSLDLFEAGSYYHKDKQLAQLQNCMQGDYDAILLGSVSPDLLAQFTTPLTKPVLALVNKLNSDRVQTHIGVNWYQMGLLAGNFIKADAASQHPHQTANLALLAGPENVGGTDLVEQGIRQALEGSQVKISAIQHADNNRNFYRDQLQMLLKAQQPDYILGSAVAIEAAISTLKQKRLSNRVKLVSSYLSPAILRGLKREKVIYSNDDLVVLQGKLAIDVTVKQLEGAKAFGDIGPAIIKRTSSSNTLSQLDFSLAEADFYPLYQVRPNSH</sequence>
<dbReference type="GO" id="GO:0030246">
    <property type="term" value="F:carbohydrate binding"/>
    <property type="evidence" value="ECO:0007669"/>
    <property type="project" value="UniProtKB-ARBA"/>
</dbReference>
<evidence type="ECO:0000313" key="6">
    <source>
        <dbReference type="Proteomes" id="UP000000770"/>
    </source>
</evidence>
<dbReference type="Gene3D" id="3.40.50.2300">
    <property type="match status" value="2"/>
</dbReference>